<dbReference type="InterPro" id="IPR027056">
    <property type="entry name" value="Gluconate_2DH_su3"/>
</dbReference>
<name>A0ABW7N7W7_9BACT</name>
<accession>A0ABW7N7W7</accession>
<proteinExistence type="predicted"/>
<comment type="caution">
    <text evidence="1">The sequence shown here is derived from an EMBL/GenBank/DDBJ whole genome shotgun (WGS) entry which is preliminary data.</text>
</comment>
<dbReference type="EMBL" id="JBIPKE010000013">
    <property type="protein sequence ID" value="MFH6982789.1"/>
    <property type="molecule type" value="Genomic_DNA"/>
</dbReference>
<protein>
    <submittedName>
        <fullName evidence="1">Gluconate 2-dehydrogenase subunit 3 family protein</fullName>
        <ecNumber evidence="1">1.-.-.-</ecNumber>
    </submittedName>
</protein>
<evidence type="ECO:0000313" key="1">
    <source>
        <dbReference type="EMBL" id="MFH6982789.1"/>
    </source>
</evidence>
<sequence>MNRRNTLKALAAASVGTVALGYWAKDLTFIKDLMSNSFFKPSEQDLITSIADTIIPRGAYYGAVDLGVPVYLLGFFEKCQEKEEQDKLKLQLAALNMAANEKFNNDFVDCTTEQREQLLTEWSESKVEAEQDFFNLMKAETITGFRTTEEVMTNHYHYRVVPGHFLGCVDIHQPFVS</sequence>
<dbReference type="GO" id="GO:0016491">
    <property type="term" value="F:oxidoreductase activity"/>
    <property type="evidence" value="ECO:0007669"/>
    <property type="project" value="UniProtKB-KW"/>
</dbReference>
<dbReference type="EC" id="1.-.-.-" evidence="1"/>
<dbReference type="Pfam" id="PF13618">
    <property type="entry name" value="Gluconate_2-dh3"/>
    <property type="match status" value="1"/>
</dbReference>
<dbReference type="RefSeq" id="WP_159580937.1">
    <property type="nucleotide sequence ID" value="NZ_JBIPKE010000013.1"/>
</dbReference>
<evidence type="ECO:0000313" key="2">
    <source>
        <dbReference type="Proteomes" id="UP001610063"/>
    </source>
</evidence>
<keyword evidence="2" id="KW-1185">Reference proteome</keyword>
<organism evidence="1 2">
    <name type="scientific">Marinoscillum luteum</name>
    <dbReference type="NCBI Taxonomy" id="861051"/>
    <lineage>
        <taxon>Bacteria</taxon>
        <taxon>Pseudomonadati</taxon>
        <taxon>Bacteroidota</taxon>
        <taxon>Cytophagia</taxon>
        <taxon>Cytophagales</taxon>
        <taxon>Reichenbachiellaceae</taxon>
        <taxon>Marinoscillum</taxon>
    </lineage>
</organism>
<gene>
    <name evidence="1" type="ORF">ACHKAR_05040</name>
</gene>
<keyword evidence="1" id="KW-0560">Oxidoreductase</keyword>
<dbReference type="Proteomes" id="UP001610063">
    <property type="component" value="Unassembled WGS sequence"/>
</dbReference>
<reference evidence="1 2" key="1">
    <citation type="journal article" date="2013" name="Int. J. Syst. Evol. Microbiol.">
        <title>Marinoscillum luteum sp. nov., isolated from marine sediment.</title>
        <authorList>
            <person name="Cha I.T."/>
            <person name="Park S.J."/>
            <person name="Kim S.J."/>
            <person name="Kim J.G."/>
            <person name="Jung M.Y."/>
            <person name="Shin K.S."/>
            <person name="Kwon K.K."/>
            <person name="Yang S.H."/>
            <person name="Seo Y.S."/>
            <person name="Rhee S.K."/>
        </authorList>
    </citation>
    <scope>NUCLEOTIDE SEQUENCE [LARGE SCALE GENOMIC DNA]</scope>
    <source>
        <strain evidence="1 2">KCTC 23939</strain>
    </source>
</reference>